<gene>
    <name evidence="1" type="ORF">HMPREF9460_01541</name>
</gene>
<dbReference type="RefSeq" id="WP_007489014.1">
    <property type="nucleotide sequence ID" value="NZ_KN174162.1"/>
</dbReference>
<reference evidence="1 2" key="1">
    <citation type="submission" date="2011-08" db="EMBL/GenBank/DDBJ databases">
        <title>The Genome Sequence of Clostridium orbiscindens 1_3_50AFAA.</title>
        <authorList>
            <consortium name="The Broad Institute Genome Sequencing Platform"/>
            <person name="Earl A."/>
            <person name="Ward D."/>
            <person name="Feldgarden M."/>
            <person name="Gevers D."/>
            <person name="Daigneault M."/>
            <person name="Strauss J."/>
            <person name="Allen-Vercoe E."/>
            <person name="Young S.K."/>
            <person name="Zeng Q."/>
            <person name="Gargeya S."/>
            <person name="Fitzgerald M."/>
            <person name="Haas B."/>
            <person name="Abouelleil A."/>
            <person name="Alvarado L."/>
            <person name="Arachchi H.M."/>
            <person name="Berlin A."/>
            <person name="Brown A."/>
            <person name="Chapman S.B."/>
            <person name="Chen Z."/>
            <person name="Dunbar C."/>
            <person name="Freedman E."/>
            <person name="Gearin G."/>
            <person name="Gellesch M."/>
            <person name="Goldberg J."/>
            <person name="Griggs A."/>
            <person name="Gujja S."/>
            <person name="Heiman D."/>
            <person name="Howarth C."/>
            <person name="Larson L."/>
            <person name="Lui A."/>
            <person name="MacDonald P.J.P."/>
            <person name="Montmayeur A."/>
            <person name="Murphy C."/>
            <person name="Neiman D."/>
            <person name="Pearson M."/>
            <person name="Priest M."/>
            <person name="Roberts A."/>
            <person name="Saif S."/>
            <person name="Shea T."/>
            <person name="Shenoy N."/>
            <person name="Sisk P."/>
            <person name="Stolte C."/>
            <person name="Sykes S."/>
            <person name="Wortman J."/>
            <person name="Nusbaum C."/>
            <person name="Birren B."/>
        </authorList>
    </citation>
    <scope>NUCLEOTIDE SEQUENCE [LARGE SCALE GENOMIC DNA]</scope>
    <source>
        <strain evidence="1 2">1_3_50AFAA</strain>
    </source>
</reference>
<sequence length="205" mass="23724">MDYEVYPRVGLGPFRLGMTQEEAEKLRNRLGLPKPPDSFYLEYEEGCLSRIGLNTSENIRILYRGQDLIHTHVEDVIAVLSKESGFVCDCVDHDLADTYNFPVLGLELWREEPYHPKLLKEPGFQRMITRDPFTDYQRGWYFLQVWVQSDQFRADFPLRECPAPDYDSWFLRQEEPAPIPPERLAAVAKKYGLEPPGRPGGGENA</sequence>
<dbReference type="GeneID" id="63973453"/>
<organism evidence="1 2">
    <name type="scientific">Flavonifractor plautii 1_3_50AFAA</name>
    <dbReference type="NCBI Taxonomy" id="742738"/>
    <lineage>
        <taxon>Bacteria</taxon>
        <taxon>Bacillati</taxon>
        <taxon>Bacillota</taxon>
        <taxon>Clostridia</taxon>
        <taxon>Eubacteriales</taxon>
        <taxon>Oscillospiraceae</taxon>
        <taxon>Flavonifractor</taxon>
    </lineage>
</organism>
<comment type="caution">
    <text evidence="1">The sequence shown here is derived from an EMBL/GenBank/DDBJ whole genome shotgun (WGS) entry which is preliminary data.</text>
</comment>
<evidence type="ECO:0000313" key="1">
    <source>
        <dbReference type="EMBL" id="KGF55707.1"/>
    </source>
</evidence>
<keyword evidence="2" id="KW-1185">Reference proteome</keyword>
<accession>A0A096CLN8</accession>
<dbReference type="AlphaFoldDB" id="A0A096CLN8"/>
<evidence type="ECO:0000313" key="2">
    <source>
        <dbReference type="Proteomes" id="UP000029585"/>
    </source>
</evidence>
<dbReference type="PATRIC" id="fig|742738.3.peg.1587"/>
<dbReference type="eggNOG" id="ENOG5033DM0">
    <property type="taxonomic scope" value="Bacteria"/>
</dbReference>
<dbReference type="HOGENOM" id="CLU_1335606_0_0_9"/>
<protein>
    <submittedName>
        <fullName evidence="1">Uncharacterized protein</fullName>
    </submittedName>
</protein>
<proteinExistence type="predicted"/>
<dbReference type="Proteomes" id="UP000029585">
    <property type="component" value="Unassembled WGS sequence"/>
</dbReference>
<dbReference type="EMBL" id="ADLO01000054">
    <property type="protein sequence ID" value="KGF55707.1"/>
    <property type="molecule type" value="Genomic_DNA"/>
</dbReference>
<name>A0A096CLN8_FLAPL</name>